<evidence type="ECO:0000313" key="4">
    <source>
        <dbReference type="EMBL" id="AGA57393.1"/>
    </source>
</evidence>
<keyword evidence="5" id="KW-1185">Reference proteome</keyword>
<dbReference type="Proteomes" id="UP000010795">
    <property type="component" value="Chromosome"/>
</dbReference>
<dbReference type="AlphaFoldDB" id="L0EAW3"/>
<name>L0EAW3_THECK</name>
<evidence type="ECO:0000256" key="2">
    <source>
        <dbReference type="ARBA" id="ARBA00023002"/>
    </source>
</evidence>
<dbReference type="HOGENOM" id="CLU_065109_0_0_9"/>
<dbReference type="GO" id="GO:0000166">
    <property type="term" value="F:nucleotide binding"/>
    <property type="evidence" value="ECO:0007669"/>
    <property type="project" value="InterPro"/>
</dbReference>
<dbReference type="eggNOG" id="COG0673">
    <property type="taxonomic scope" value="Bacteria"/>
</dbReference>
<dbReference type="KEGG" id="tco:Theco_1227"/>
<keyword evidence="2" id="KW-0560">Oxidoreductase</keyword>
<dbReference type="PANTHER" id="PTHR43708:SF5">
    <property type="entry name" value="CONSERVED EXPRESSED OXIDOREDUCTASE (EUROFUNG)-RELATED"/>
    <property type="match status" value="1"/>
</dbReference>
<organism evidence="4 5">
    <name type="scientific">Thermobacillus composti (strain DSM 18247 / JCM 13945 / KWC4)</name>
    <dbReference type="NCBI Taxonomy" id="717605"/>
    <lineage>
        <taxon>Bacteria</taxon>
        <taxon>Bacillati</taxon>
        <taxon>Bacillota</taxon>
        <taxon>Bacilli</taxon>
        <taxon>Bacillales</taxon>
        <taxon>Paenibacillaceae</taxon>
        <taxon>Thermobacillus</taxon>
    </lineage>
</organism>
<dbReference type="RefSeq" id="WP_015254150.1">
    <property type="nucleotide sequence ID" value="NC_019897.1"/>
</dbReference>
<evidence type="ECO:0000313" key="5">
    <source>
        <dbReference type="Proteomes" id="UP000010795"/>
    </source>
</evidence>
<proteinExistence type="inferred from homology"/>
<dbReference type="InterPro" id="IPR051317">
    <property type="entry name" value="Gfo/Idh/MocA_oxidoreduct"/>
</dbReference>
<accession>L0EAW3</accession>
<dbReference type="SUPFAM" id="SSF51735">
    <property type="entry name" value="NAD(P)-binding Rossmann-fold domains"/>
    <property type="match status" value="1"/>
</dbReference>
<dbReference type="InterPro" id="IPR000683">
    <property type="entry name" value="Gfo/Idh/MocA-like_OxRdtase_N"/>
</dbReference>
<gene>
    <name evidence="4" type="ordered locus">Theco_1227</name>
</gene>
<dbReference type="PANTHER" id="PTHR43708">
    <property type="entry name" value="CONSERVED EXPRESSED OXIDOREDUCTASE (EUROFUNG)"/>
    <property type="match status" value="1"/>
</dbReference>
<comment type="similarity">
    <text evidence="1">Belongs to the Gfo/Idh/MocA family.</text>
</comment>
<dbReference type="Pfam" id="PF01408">
    <property type="entry name" value="GFO_IDH_MocA"/>
    <property type="match status" value="1"/>
</dbReference>
<protein>
    <submittedName>
        <fullName evidence="4">Putative dehydrogenase</fullName>
    </submittedName>
</protein>
<dbReference type="GO" id="GO:0016491">
    <property type="term" value="F:oxidoreductase activity"/>
    <property type="evidence" value="ECO:0007669"/>
    <property type="project" value="UniProtKB-KW"/>
</dbReference>
<evidence type="ECO:0000259" key="3">
    <source>
        <dbReference type="Pfam" id="PF01408"/>
    </source>
</evidence>
<evidence type="ECO:0000256" key="1">
    <source>
        <dbReference type="ARBA" id="ARBA00010928"/>
    </source>
</evidence>
<dbReference type="Gene3D" id="3.40.50.720">
    <property type="entry name" value="NAD(P)-binding Rossmann-like Domain"/>
    <property type="match status" value="1"/>
</dbReference>
<feature type="domain" description="Gfo/Idh/MocA-like oxidoreductase N-terminal" evidence="3">
    <location>
        <begin position="68"/>
        <end position="144"/>
    </location>
</feature>
<dbReference type="InterPro" id="IPR036291">
    <property type="entry name" value="NAD(P)-bd_dom_sf"/>
</dbReference>
<reference evidence="5" key="1">
    <citation type="submission" date="2012-01" db="EMBL/GenBank/DDBJ databases">
        <title>Complete sequence of chromosome of Thermobacillus composti KWC4.</title>
        <authorList>
            <person name="Lucas S."/>
            <person name="Han J."/>
            <person name="Lapidus A."/>
            <person name="Cheng J.-F."/>
            <person name="Goodwin L."/>
            <person name="Pitluck S."/>
            <person name="Peters L."/>
            <person name="Ovchinnikova G."/>
            <person name="Teshima H."/>
            <person name="Detter J.C."/>
            <person name="Han C."/>
            <person name="Tapia R."/>
            <person name="Land M."/>
            <person name="Hauser L."/>
            <person name="Kyrpides N."/>
            <person name="Ivanova N."/>
            <person name="Pagani I."/>
            <person name="Anderson I."/>
            <person name="Woyke T."/>
        </authorList>
    </citation>
    <scope>NUCLEOTIDE SEQUENCE [LARGE SCALE GENOMIC DNA]</scope>
    <source>
        <strain evidence="5">DSM 18247 / JCM 13945 / KWC4</strain>
    </source>
</reference>
<dbReference type="EMBL" id="CP003255">
    <property type="protein sequence ID" value="AGA57393.1"/>
    <property type="molecule type" value="Genomic_DNA"/>
</dbReference>
<sequence>MSEPGGIGAKTLNIGMVGLDTSHAVAFTRLLHDASHPHHVPGGRVVCAWPGGSPDFELSYSRVGRFTREMEEEFGVRIVDSPEQVAERCDAVMLEAADGRTHLELFRRIAPCGKPVFIDKPLAVTARDAEEIMRLAERYGVPVMSCSALRFTDGLVPAASAEGDAHVTGADVFGPMPFSPPTPGYFWYGIHAAEMLFAILGAGCDRVSAVGVGDHDLIVGTWADGRIGTVRGNRAGQNAFGALIHRADRVLFVEPPADLMPLYAGLLRRVLELFRTGRPEVDARETLGIIRFLEAANESRKSGGKPIRLGQ</sequence>
<dbReference type="STRING" id="717605.Theco_1227"/>